<evidence type="ECO:0000313" key="2">
    <source>
        <dbReference type="EMBL" id="KIO25409.1"/>
    </source>
</evidence>
<reference evidence="2 3" key="1">
    <citation type="submission" date="2014-04" db="EMBL/GenBank/DDBJ databases">
        <authorList>
            <consortium name="DOE Joint Genome Institute"/>
            <person name="Kuo A."/>
            <person name="Girlanda M."/>
            <person name="Perotto S."/>
            <person name="Kohler A."/>
            <person name="Nagy L.G."/>
            <person name="Floudas D."/>
            <person name="Copeland A."/>
            <person name="Barry K.W."/>
            <person name="Cichocki N."/>
            <person name="Veneault-Fourrey C."/>
            <person name="LaButti K."/>
            <person name="Lindquist E.A."/>
            <person name="Lipzen A."/>
            <person name="Lundell T."/>
            <person name="Morin E."/>
            <person name="Murat C."/>
            <person name="Sun H."/>
            <person name="Tunlid A."/>
            <person name="Henrissat B."/>
            <person name="Grigoriev I.V."/>
            <person name="Hibbett D.S."/>
            <person name="Martin F."/>
            <person name="Nordberg H.P."/>
            <person name="Cantor M.N."/>
            <person name="Hua S.X."/>
        </authorList>
    </citation>
    <scope>NUCLEOTIDE SEQUENCE [LARGE SCALE GENOMIC DNA]</scope>
    <source>
        <strain evidence="2 3">MUT 4182</strain>
    </source>
</reference>
<dbReference type="Proteomes" id="UP000054248">
    <property type="component" value="Unassembled WGS sequence"/>
</dbReference>
<dbReference type="OrthoDB" id="3051324at2759"/>
<dbReference type="PROSITE" id="PS50878">
    <property type="entry name" value="RT_POL"/>
    <property type="match status" value="1"/>
</dbReference>
<dbReference type="STRING" id="1051891.A0A0C3QHW1"/>
<name>A0A0C3QHW1_9AGAM</name>
<dbReference type="HOGENOM" id="CLU_101859_0_0_1"/>
<evidence type="ECO:0000313" key="3">
    <source>
        <dbReference type="Proteomes" id="UP000054248"/>
    </source>
</evidence>
<feature type="domain" description="Reverse transcriptase" evidence="1">
    <location>
        <begin position="1"/>
        <end position="114"/>
    </location>
</feature>
<dbReference type="InterPro" id="IPR000477">
    <property type="entry name" value="RT_dom"/>
</dbReference>
<sequence>MGILAGDPASPLAFLLYLADFKPPSDPDDLMLLKSVISHLEHADDMALLSTTLMGLQRKLNYLARWASINLMESNPNKCNVMVFGGSYDNESPLKLYGNDIPFTDSYKYVGVVISSKGRFLFKMNYEKKAQAGRIAAAAAFSLSSTVGPIDPINGKKIYLAQIDPQLTAACDVCLDTEQAHLHELQKVQESFIRRFIGIGDKALTAFLFTETGLWPLAYRRLSIAVKFLGYIISLPESHLAKVA</sequence>
<reference evidence="3" key="2">
    <citation type="submission" date="2015-01" db="EMBL/GenBank/DDBJ databases">
        <title>Evolutionary Origins and Diversification of the Mycorrhizal Mutualists.</title>
        <authorList>
            <consortium name="DOE Joint Genome Institute"/>
            <consortium name="Mycorrhizal Genomics Consortium"/>
            <person name="Kohler A."/>
            <person name="Kuo A."/>
            <person name="Nagy L.G."/>
            <person name="Floudas D."/>
            <person name="Copeland A."/>
            <person name="Barry K.W."/>
            <person name="Cichocki N."/>
            <person name="Veneault-Fourrey C."/>
            <person name="LaButti K."/>
            <person name="Lindquist E.A."/>
            <person name="Lipzen A."/>
            <person name="Lundell T."/>
            <person name="Morin E."/>
            <person name="Murat C."/>
            <person name="Riley R."/>
            <person name="Ohm R."/>
            <person name="Sun H."/>
            <person name="Tunlid A."/>
            <person name="Henrissat B."/>
            <person name="Grigoriev I.V."/>
            <person name="Hibbett D.S."/>
            <person name="Martin F."/>
        </authorList>
    </citation>
    <scope>NUCLEOTIDE SEQUENCE [LARGE SCALE GENOMIC DNA]</scope>
    <source>
        <strain evidence="3">MUT 4182</strain>
    </source>
</reference>
<dbReference type="EMBL" id="KN823043">
    <property type="protein sequence ID" value="KIO25409.1"/>
    <property type="molecule type" value="Genomic_DNA"/>
</dbReference>
<accession>A0A0C3QHW1</accession>
<evidence type="ECO:0000259" key="1">
    <source>
        <dbReference type="PROSITE" id="PS50878"/>
    </source>
</evidence>
<feature type="non-terminal residue" evidence="2">
    <location>
        <position position="244"/>
    </location>
</feature>
<keyword evidence="3" id="KW-1185">Reference proteome</keyword>
<proteinExistence type="predicted"/>
<gene>
    <name evidence="2" type="ORF">M407DRAFT_75828</name>
</gene>
<organism evidence="2 3">
    <name type="scientific">Tulasnella calospora MUT 4182</name>
    <dbReference type="NCBI Taxonomy" id="1051891"/>
    <lineage>
        <taxon>Eukaryota</taxon>
        <taxon>Fungi</taxon>
        <taxon>Dikarya</taxon>
        <taxon>Basidiomycota</taxon>
        <taxon>Agaricomycotina</taxon>
        <taxon>Agaricomycetes</taxon>
        <taxon>Cantharellales</taxon>
        <taxon>Tulasnellaceae</taxon>
        <taxon>Tulasnella</taxon>
    </lineage>
</organism>
<protein>
    <recommendedName>
        <fullName evidence="1">Reverse transcriptase domain-containing protein</fullName>
    </recommendedName>
</protein>
<dbReference type="AlphaFoldDB" id="A0A0C3QHW1"/>